<dbReference type="AlphaFoldDB" id="B9F4H5"/>
<evidence type="ECO:0000256" key="1">
    <source>
        <dbReference type="SAM" id="MobiDB-lite"/>
    </source>
</evidence>
<name>B9F4H5_ORYSJ</name>
<dbReference type="Proteomes" id="UP000007752">
    <property type="component" value="Chromosome 2"/>
</dbReference>
<gene>
    <name evidence="2" type="ORF">OsJ_06031</name>
</gene>
<reference evidence="2" key="1">
    <citation type="journal article" date="2005" name="PLoS Biol.">
        <title>The genomes of Oryza sativa: a history of duplications.</title>
        <authorList>
            <person name="Yu J."/>
            <person name="Wang J."/>
            <person name="Lin W."/>
            <person name="Li S."/>
            <person name="Li H."/>
            <person name="Zhou J."/>
            <person name="Ni P."/>
            <person name="Dong W."/>
            <person name="Hu S."/>
            <person name="Zeng C."/>
            <person name="Zhang J."/>
            <person name="Zhang Y."/>
            <person name="Li R."/>
            <person name="Xu Z."/>
            <person name="Li S."/>
            <person name="Li X."/>
            <person name="Zheng H."/>
            <person name="Cong L."/>
            <person name="Lin L."/>
            <person name="Yin J."/>
            <person name="Geng J."/>
            <person name="Li G."/>
            <person name="Shi J."/>
            <person name="Liu J."/>
            <person name="Lv H."/>
            <person name="Li J."/>
            <person name="Wang J."/>
            <person name="Deng Y."/>
            <person name="Ran L."/>
            <person name="Shi X."/>
            <person name="Wang X."/>
            <person name="Wu Q."/>
            <person name="Li C."/>
            <person name="Ren X."/>
            <person name="Wang J."/>
            <person name="Wang X."/>
            <person name="Li D."/>
            <person name="Liu D."/>
            <person name="Zhang X."/>
            <person name="Ji Z."/>
            <person name="Zhao W."/>
            <person name="Sun Y."/>
            <person name="Zhang Z."/>
            <person name="Bao J."/>
            <person name="Han Y."/>
            <person name="Dong L."/>
            <person name="Ji J."/>
            <person name="Chen P."/>
            <person name="Wu S."/>
            <person name="Liu J."/>
            <person name="Xiao Y."/>
            <person name="Bu D."/>
            <person name="Tan J."/>
            <person name="Yang L."/>
            <person name="Ye C."/>
            <person name="Zhang J."/>
            <person name="Xu J."/>
            <person name="Zhou Y."/>
            <person name="Yu Y."/>
            <person name="Zhang B."/>
            <person name="Zhuang S."/>
            <person name="Wei H."/>
            <person name="Liu B."/>
            <person name="Lei M."/>
            <person name="Yu H."/>
            <person name="Li Y."/>
            <person name="Xu H."/>
            <person name="Wei S."/>
            <person name="He X."/>
            <person name="Fang L."/>
            <person name="Zhang Z."/>
            <person name="Zhang Y."/>
            <person name="Huang X."/>
            <person name="Su Z."/>
            <person name="Tong W."/>
            <person name="Li J."/>
            <person name="Tong Z."/>
            <person name="Li S."/>
            <person name="Ye J."/>
            <person name="Wang L."/>
            <person name="Fang L."/>
            <person name="Lei T."/>
            <person name="Chen C."/>
            <person name="Chen H."/>
            <person name="Xu Z."/>
            <person name="Li H."/>
            <person name="Huang H."/>
            <person name="Zhang F."/>
            <person name="Xu H."/>
            <person name="Li N."/>
            <person name="Zhao C."/>
            <person name="Li S."/>
            <person name="Dong L."/>
            <person name="Huang Y."/>
            <person name="Li L."/>
            <person name="Xi Y."/>
            <person name="Qi Q."/>
            <person name="Li W."/>
            <person name="Zhang B."/>
            <person name="Hu W."/>
            <person name="Zhang Y."/>
            <person name="Tian X."/>
            <person name="Jiao Y."/>
            <person name="Liang X."/>
            <person name="Jin J."/>
            <person name="Gao L."/>
            <person name="Zheng W."/>
            <person name="Hao B."/>
            <person name="Liu S."/>
            <person name="Wang W."/>
            <person name="Yuan L."/>
            <person name="Cao M."/>
            <person name="McDermott J."/>
            <person name="Samudrala R."/>
            <person name="Wang J."/>
            <person name="Wong G.K."/>
            <person name="Yang H."/>
        </authorList>
    </citation>
    <scope>NUCLEOTIDE SEQUENCE [LARGE SCALE GENOMIC DNA]</scope>
</reference>
<evidence type="ECO:0000313" key="2">
    <source>
        <dbReference type="EMBL" id="EEE56632.1"/>
    </source>
</evidence>
<feature type="region of interest" description="Disordered" evidence="1">
    <location>
        <begin position="68"/>
        <end position="87"/>
    </location>
</feature>
<organism evidence="2">
    <name type="scientific">Oryza sativa subsp. japonica</name>
    <name type="common">Rice</name>
    <dbReference type="NCBI Taxonomy" id="39947"/>
    <lineage>
        <taxon>Eukaryota</taxon>
        <taxon>Viridiplantae</taxon>
        <taxon>Streptophyta</taxon>
        <taxon>Embryophyta</taxon>
        <taxon>Tracheophyta</taxon>
        <taxon>Spermatophyta</taxon>
        <taxon>Magnoliopsida</taxon>
        <taxon>Liliopsida</taxon>
        <taxon>Poales</taxon>
        <taxon>Poaceae</taxon>
        <taxon>BOP clade</taxon>
        <taxon>Oryzoideae</taxon>
        <taxon>Oryzeae</taxon>
        <taxon>Oryzinae</taxon>
        <taxon>Oryza</taxon>
        <taxon>Oryza sativa</taxon>
    </lineage>
</organism>
<sequence>MPVYQWRTGQSWPLISAGLANKFHIPLQPRHTQQARGARGGVPQLVLSIAALFRLPINVVRSTRRQAATTEETPWALTRGPPRSGARRGGGLCDLLPLSPMLDPPSGEWDSGGIRGVQYLLPPGHGGLAPPPRAAGWHKLSQLVLDDPNVSRVFGKVGFRNEDIKLAILCPCRSSAAYPCVAVRRFSSFAASPPQTTLLSLIPPGTLPARGEKNCRRIAKILSRGRNPMLVITECAAQWWATQVTLGLFLHKPNRNHN</sequence>
<accession>B9F4H5</accession>
<dbReference type="EMBL" id="CM000139">
    <property type="protein sequence ID" value="EEE56632.1"/>
    <property type="molecule type" value="Genomic_DNA"/>
</dbReference>
<proteinExistence type="predicted"/>
<protein>
    <submittedName>
        <fullName evidence="2">Uncharacterized protein</fullName>
    </submittedName>
</protein>
<reference evidence="2" key="2">
    <citation type="submission" date="2008-12" db="EMBL/GenBank/DDBJ databases">
        <title>Improved gene annotation of the rice (Oryza sativa) genomes.</title>
        <authorList>
            <person name="Wang J."/>
            <person name="Li R."/>
            <person name="Fan W."/>
            <person name="Huang Q."/>
            <person name="Zhang J."/>
            <person name="Zhou Y."/>
            <person name="Hu Y."/>
            <person name="Zi S."/>
            <person name="Li J."/>
            <person name="Ni P."/>
            <person name="Zheng H."/>
            <person name="Zhang Y."/>
            <person name="Zhao M."/>
            <person name="Hao Q."/>
            <person name="McDermott J."/>
            <person name="Samudrala R."/>
            <person name="Kristiansen K."/>
            <person name="Wong G.K.-S."/>
        </authorList>
    </citation>
    <scope>NUCLEOTIDE SEQUENCE</scope>
</reference>